<dbReference type="RefSeq" id="XP_011311777.1">
    <property type="nucleotide sequence ID" value="XM_011313475.1"/>
</dbReference>
<sequence length="122" mass="14107">MADAATRRKLRRNRILENSAARLQRITGQTSTKPPLEHNSAILYNDNHPYILLWQSPAFSKWKYAFCSLNPVQHKARNNPSPTNAIQSIMYCLQRTLLLLIQLRTNLLLIHVLPARFRVSCI</sequence>
<accession>A0A9R1TLK2</accession>
<evidence type="ECO:0000313" key="2">
    <source>
        <dbReference type="RefSeq" id="XP_011311777.1"/>
    </source>
</evidence>
<name>A0A9R1TLK2_9HYME</name>
<dbReference type="Proteomes" id="UP000694866">
    <property type="component" value="Unplaced"/>
</dbReference>
<proteinExistence type="predicted"/>
<gene>
    <name evidence="2" type="primary">LOC105271750</name>
</gene>
<keyword evidence="1" id="KW-1185">Reference proteome</keyword>
<dbReference type="OrthoDB" id="9895378at2759"/>
<organism evidence="1 2">
    <name type="scientific">Fopius arisanus</name>
    <dbReference type="NCBI Taxonomy" id="64838"/>
    <lineage>
        <taxon>Eukaryota</taxon>
        <taxon>Metazoa</taxon>
        <taxon>Ecdysozoa</taxon>
        <taxon>Arthropoda</taxon>
        <taxon>Hexapoda</taxon>
        <taxon>Insecta</taxon>
        <taxon>Pterygota</taxon>
        <taxon>Neoptera</taxon>
        <taxon>Endopterygota</taxon>
        <taxon>Hymenoptera</taxon>
        <taxon>Apocrita</taxon>
        <taxon>Ichneumonoidea</taxon>
        <taxon>Braconidae</taxon>
        <taxon>Opiinae</taxon>
        <taxon>Fopius</taxon>
    </lineage>
</organism>
<protein>
    <submittedName>
        <fullName evidence="2">Uncharacterized protein isoform X2</fullName>
    </submittedName>
</protein>
<dbReference type="AlphaFoldDB" id="A0A9R1TLK2"/>
<dbReference type="GeneID" id="105271750"/>
<reference evidence="2" key="1">
    <citation type="submission" date="2025-08" db="UniProtKB">
        <authorList>
            <consortium name="RefSeq"/>
        </authorList>
    </citation>
    <scope>IDENTIFICATION</scope>
    <source>
        <strain evidence="2">USDA-PBARC FA_bdor</strain>
        <tissue evidence="2">Whole organism</tissue>
    </source>
</reference>
<evidence type="ECO:0000313" key="1">
    <source>
        <dbReference type="Proteomes" id="UP000694866"/>
    </source>
</evidence>